<dbReference type="Pfam" id="PF01926">
    <property type="entry name" value="MMR_HSR1"/>
    <property type="match status" value="1"/>
</dbReference>
<organism evidence="2 3">
    <name type="scientific">Purpureocillium lavendulum</name>
    <dbReference type="NCBI Taxonomy" id="1247861"/>
    <lineage>
        <taxon>Eukaryota</taxon>
        <taxon>Fungi</taxon>
        <taxon>Dikarya</taxon>
        <taxon>Ascomycota</taxon>
        <taxon>Pezizomycotina</taxon>
        <taxon>Sordariomycetes</taxon>
        <taxon>Hypocreomycetidae</taxon>
        <taxon>Hypocreales</taxon>
        <taxon>Ophiocordycipitaceae</taxon>
        <taxon>Purpureocillium</taxon>
    </lineage>
</organism>
<dbReference type="InterPro" id="IPR006073">
    <property type="entry name" value="GTP-bd"/>
</dbReference>
<keyword evidence="3" id="KW-1185">Reference proteome</keyword>
<dbReference type="EMBL" id="JAQHRD010000007">
    <property type="protein sequence ID" value="KAJ6438939.1"/>
    <property type="molecule type" value="Genomic_DNA"/>
</dbReference>
<dbReference type="InterPro" id="IPR027417">
    <property type="entry name" value="P-loop_NTPase"/>
</dbReference>
<sequence length="312" mass="34523">MDVPTSEPENGALVLYGGPISGTAGVDERLPRNPTSIRARLEALATAWEWPLTLLKIDLIDNGASVTAPVLQLIEEQLAGMRLIFIVGETGCGKSSLLEELTGYRQDVSNTLEAGRQKCGIWPVLIQGRPYLFVDTPGFGSAGVDDTVIMGNIVSGLRDLGPRTQMAGVLFLHAANKDRLHASDIKMIRWLQCFCGPAFYQNVTIVTSKWDKVTSDDLRDANSKIWEAIFGGLNAVRDPPCPFMGAGLYHHGFQDCGSWIYSDDQQMRTLSRKRDQAERCARIRALIHERYGRPRRPVVKLQIQAELDEGRA</sequence>
<feature type="domain" description="G" evidence="1">
    <location>
        <begin position="84"/>
        <end position="140"/>
    </location>
</feature>
<dbReference type="Proteomes" id="UP001163105">
    <property type="component" value="Unassembled WGS sequence"/>
</dbReference>
<evidence type="ECO:0000313" key="2">
    <source>
        <dbReference type="EMBL" id="KAJ6438939.1"/>
    </source>
</evidence>
<evidence type="ECO:0000259" key="1">
    <source>
        <dbReference type="Pfam" id="PF01926"/>
    </source>
</evidence>
<proteinExistence type="predicted"/>
<comment type="caution">
    <text evidence="2">The sequence shown here is derived from an EMBL/GenBank/DDBJ whole genome shotgun (WGS) entry which is preliminary data.</text>
</comment>
<name>A0AB34FHR3_9HYPO</name>
<dbReference type="GO" id="GO:0005525">
    <property type="term" value="F:GTP binding"/>
    <property type="evidence" value="ECO:0007669"/>
    <property type="project" value="InterPro"/>
</dbReference>
<dbReference type="SUPFAM" id="SSF52540">
    <property type="entry name" value="P-loop containing nucleoside triphosphate hydrolases"/>
    <property type="match status" value="1"/>
</dbReference>
<accession>A0AB34FHR3</accession>
<dbReference type="Gene3D" id="3.40.50.300">
    <property type="entry name" value="P-loop containing nucleotide triphosphate hydrolases"/>
    <property type="match status" value="1"/>
</dbReference>
<gene>
    <name evidence="2" type="ORF">O9K51_08341</name>
</gene>
<reference evidence="2" key="1">
    <citation type="submission" date="2023-01" db="EMBL/GenBank/DDBJ databases">
        <title>The growth and conidiation of Purpureocillium lavendulum are regulated by nitrogen source and histone H3K14 acetylation.</title>
        <authorList>
            <person name="Tang P."/>
            <person name="Han J."/>
            <person name="Zhang C."/>
            <person name="Tang P."/>
            <person name="Qi F."/>
            <person name="Zhang K."/>
            <person name="Liang L."/>
        </authorList>
    </citation>
    <scope>NUCLEOTIDE SEQUENCE</scope>
    <source>
        <strain evidence="2">YMF1.00683</strain>
    </source>
</reference>
<dbReference type="AlphaFoldDB" id="A0AB34FHR3"/>
<protein>
    <recommendedName>
        <fullName evidence="1">G domain-containing protein</fullName>
    </recommendedName>
</protein>
<evidence type="ECO:0000313" key="3">
    <source>
        <dbReference type="Proteomes" id="UP001163105"/>
    </source>
</evidence>